<sequence length="597" mass="63655">MATRSSTLLMQLIDGVTGPAAQISGALNKTERAAQRLGKGLGPAGMLGTSMGRLGGLAAGYIGMQQAVESVQMFAKRERDLERIGIAAGESAAAINMARQQLYKVAQEFALPREEVEAAYADIVAGGDTLNEAMQQMPQAAMAAQAYGMNIKDVANVNRVMVGQMGLSQDRLVAAWDAIAAASHKGNVTVKDFAAGLPNIMAQVARVGGSGEKTFEKALALAEAISPAYKDGAGAINAVGAAYEAMANKKTIAALQKAGVNLPKELARAAKEGKDPLERFFTIMKSMTRGDWSKIGMITQNEELQTFLYALDQARGKLRGIQADVKMGGGETAAANERILGGTQAKLERLATSWKEFKESFGQGLADFQIPEGLRILASMLREAGEGYRYLREHGSTPKAQTEAMQKRHAELGLSPEESKAREQADRELKLAQEDYERGKRSLFPQPAYRKKEEERLRRARDAVHHFTVRDAEIEAAARAKEMEEARSIFPKGPPMLPRARPAGAGPPASASPFTGGAAAVPFTAPEMAQLGAQAGSSFAQSFADSAAQLSPRVAGLRAEIEAMLRNIPITFSVQTPNISMNGIKADGANHLGRASP</sequence>
<evidence type="ECO:0000259" key="2">
    <source>
        <dbReference type="Pfam" id="PF10145"/>
    </source>
</evidence>
<accession>A0A0R3KVH5</accession>
<reference evidence="3 4" key="1">
    <citation type="submission" date="2014-03" db="EMBL/GenBank/DDBJ databases">
        <title>Bradyrhizobium valentinum sp. nov., isolated from effective nodules of Lupinus mariae-josephae, a lupine endemic of basic-lime soils in Eastern Spain.</title>
        <authorList>
            <person name="Duran D."/>
            <person name="Rey L."/>
            <person name="Navarro A."/>
            <person name="Busquets A."/>
            <person name="Imperial J."/>
            <person name="Ruiz-Argueso T."/>
        </authorList>
    </citation>
    <scope>NUCLEOTIDE SEQUENCE [LARGE SCALE GENOMIC DNA]</scope>
    <source>
        <strain evidence="3 4">LmjM3</strain>
    </source>
</reference>
<protein>
    <recommendedName>
        <fullName evidence="2">Phage tail tape measure protein domain-containing protein</fullName>
    </recommendedName>
</protein>
<dbReference type="Pfam" id="PF10145">
    <property type="entry name" value="PhageMin_Tail"/>
    <property type="match status" value="1"/>
</dbReference>
<dbReference type="Proteomes" id="UP000051913">
    <property type="component" value="Unassembled WGS sequence"/>
</dbReference>
<dbReference type="RefSeq" id="WP_057853942.1">
    <property type="nucleotide sequence ID" value="NZ_LLXX01000173.1"/>
</dbReference>
<keyword evidence="4" id="KW-1185">Reference proteome</keyword>
<evidence type="ECO:0000313" key="4">
    <source>
        <dbReference type="Proteomes" id="UP000051913"/>
    </source>
</evidence>
<comment type="caution">
    <text evidence="3">The sequence shown here is derived from an EMBL/GenBank/DDBJ whole genome shotgun (WGS) entry which is preliminary data.</text>
</comment>
<dbReference type="AlphaFoldDB" id="A0A0R3KVH5"/>
<dbReference type="NCBIfam" id="TIGR01760">
    <property type="entry name" value="tape_meas_TP901"/>
    <property type="match status" value="1"/>
</dbReference>
<evidence type="ECO:0000256" key="1">
    <source>
        <dbReference type="SAM" id="MobiDB-lite"/>
    </source>
</evidence>
<name>A0A0R3KVH5_9BRAD</name>
<dbReference type="EMBL" id="LLXX01000173">
    <property type="protein sequence ID" value="KRQ99290.1"/>
    <property type="molecule type" value="Genomic_DNA"/>
</dbReference>
<feature type="region of interest" description="Disordered" evidence="1">
    <location>
        <begin position="394"/>
        <end position="427"/>
    </location>
</feature>
<organism evidence="3 4">
    <name type="scientific">Bradyrhizobium valentinum</name>
    <dbReference type="NCBI Taxonomy" id="1518501"/>
    <lineage>
        <taxon>Bacteria</taxon>
        <taxon>Pseudomonadati</taxon>
        <taxon>Pseudomonadota</taxon>
        <taxon>Alphaproteobacteria</taxon>
        <taxon>Hyphomicrobiales</taxon>
        <taxon>Nitrobacteraceae</taxon>
        <taxon>Bradyrhizobium</taxon>
    </lineage>
</organism>
<feature type="compositionally biased region" description="Basic and acidic residues" evidence="1">
    <location>
        <begin position="405"/>
        <end position="427"/>
    </location>
</feature>
<dbReference type="InterPro" id="IPR010090">
    <property type="entry name" value="Phage_tape_meas"/>
</dbReference>
<gene>
    <name evidence="3" type="ORF">CP49_11885</name>
</gene>
<feature type="domain" description="Phage tail tape measure protein" evidence="2">
    <location>
        <begin position="104"/>
        <end position="288"/>
    </location>
</feature>
<proteinExistence type="predicted"/>
<evidence type="ECO:0000313" key="3">
    <source>
        <dbReference type="EMBL" id="KRQ99290.1"/>
    </source>
</evidence>